<keyword evidence="4" id="KW-1134">Transmembrane beta strand</keyword>
<dbReference type="AlphaFoldDB" id="A0A2S7IHI5"/>
<comment type="similarity">
    <text evidence="2">Belongs to the outer membrane factor (OMF) (TC 1.B.17) family.</text>
</comment>
<dbReference type="EMBL" id="PTRA01000005">
    <property type="protein sequence ID" value="PQA55097.1"/>
    <property type="molecule type" value="Genomic_DNA"/>
</dbReference>
<evidence type="ECO:0000256" key="7">
    <source>
        <dbReference type="ARBA" id="ARBA00023237"/>
    </source>
</evidence>
<dbReference type="Proteomes" id="UP000239590">
    <property type="component" value="Unassembled WGS sequence"/>
</dbReference>
<comment type="caution">
    <text evidence="8">The sequence shown here is derived from an EMBL/GenBank/DDBJ whole genome shotgun (WGS) entry which is preliminary data.</text>
</comment>
<evidence type="ECO:0000313" key="9">
    <source>
        <dbReference type="Proteomes" id="UP000239590"/>
    </source>
</evidence>
<protein>
    <submittedName>
        <fullName evidence="8">Transporter</fullName>
    </submittedName>
</protein>
<keyword evidence="3" id="KW-0813">Transport</keyword>
<gene>
    <name evidence="8" type="ORF">C5O19_21385</name>
</gene>
<evidence type="ECO:0000256" key="4">
    <source>
        <dbReference type="ARBA" id="ARBA00022452"/>
    </source>
</evidence>
<dbReference type="OrthoDB" id="9811587at2"/>
<name>A0A2S7IHI5_9BACT</name>
<keyword evidence="9" id="KW-1185">Reference proteome</keyword>
<evidence type="ECO:0000313" key="8">
    <source>
        <dbReference type="EMBL" id="PQA55097.1"/>
    </source>
</evidence>
<accession>A0A2S7IHI5</accession>
<dbReference type="Pfam" id="PF02321">
    <property type="entry name" value="OEP"/>
    <property type="match status" value="2"/>
</dbReference>
<dbReference type="GO" id="GO:0015562">
    <property type="term" value="F:efflux transmembrane transporter activity"/>
    <property type="evidence" value="ECO:0007669"/>
    <property type="project" value="InterPro"/>
</dbReference>
<dbReference type="SUPFAM" id="SSF56954">
    <property type="entry name" value="Outer membrane efflux proteins (OEP)"/>
    <property type="match status" value="1"/>
</dbReference>
<evidence type="ECO:0000256" key="6">
    <source>
        <dbReference type="ARBA" id="ARBA00023136"/>
    </source>
</evidence>
<sequence length="488" mass="54891">MVRNPLLQTPATMFRFNPKFIAALLLSVGCLTPGLAQTRISLQECIQQAIRENLQIKDAELQQESTINTYQQSRRDRMPAVSGVFNPGYSLGRSIDPYTNSITTDHLGTNSLGITASWTIYNGNQLQNLQKQNALNLSAGQYDLQAAKNMITLKVLQAYLQVLVTQELLQVALKQAEATQLQLDRMTRQVQLQVVAEANLYNLQSQRANDDLQITNARNEVRTAQMALSQLLNWPADQNYELEAIAREVTAAPVESWQQVYRSSLTILPESKSAALRIQSARKGMEAARGLRMPTLSLNSSLGTSYSSAAKKYVTGDSYREEPLNAFVTVNNERYQLSSISQATSTQNMGYLEQLGNNPVWSVSLSLRIPIFNANQASYRIQEAKIQQLRADNQQKQVHLQMRQQIEQAFVLYRNALERQQTHQRQVEVLEKTVHAAQVRLEAGVVNVLDYTLAKTNLDRARASLIQATYECAFRQQIIGFYQSGTLN</sequence>
<dbReference type="InterPro" id="IPR003423">
    <property type="entry name" value="OMP_efflux"/>
</dbReference>
<dbReference type="PANTHER" id="PTHR30026:SF20">
    <property type="entry name" value="OUTER MEMBRANE PROTEIN TOLC"/>
    <property type="match status" value="1"/>
</dbReference>
<dbReference type="GO" id="GO:1990281">
    <property type="term" value="C:efflux pump complex"/>
    <property type="evidence" value="ECO:0007669"/>
    <property type="project" value="TreeGrafter"/>
</dbReference>
<comment type="subcellular location">
    <subcellularLocation>
        <location evidence="1">Cell outer membrane</location>
    </subcellularLocation>
</comment>
<keyword evidence="7" id="KW-0998">Cell outer membrane</keyword>
<keyword evidence="6" id="KW-0472">Membrane</keyword>
<dbReference type="GO" id="GO:0015288">
    <property type="term" value="F:porin activity"/>
    <property type="evidence" value="ECO:0007669"/>
    <property type="project" value="TreeGrafter"/>
</dbReference>
<evidence type="ECO:0000256" key="2">
    <source>
        <dbReference type="ARBA" id="ARBA00007613"/>
    </source>
</evidence>
<dbReference type="InterPro" id="IPR051906">
    <property type="entry name" value="TolC-like"/>
</dbReference>
<evidence type="ECO:0000256" key="5">
    <source>
        <dbReference type="ARBA" id="ARBA00022692"/>
    </source>
</evidence>
<dbReference type="PROSITE" id="PS51257">
    <property type="entry name" value="PROKAR_LIPOPROTEIN"/>
    <property type="match status" value="1"/>
</dbReference>
<keyword evidence="5" id="KW-0812">Transmembrane</keyword>
<proteinExistence type="inferred from homology"/>
<evidence type="ECO:0000256" key="1">
    <source>
        <dbReference type="ARBA" id="ARBA00004442"/>
    </source>
</evidence>
<dbReference type="Gene3D" id="1.20.1600.10">
    <property type="entry name" value="Outer membrane efflux proteins (OEP)"/>
    <property type="match status" value="1"/>
</dbReference>
<reference evidence="9" key="1">
    <citation type="submission" date="2018-02" db="EMBL/GenBank/DDBJ databases">
        <title>Genome sequencing of Solimonas sp. HR-BB.</title>
        <authorList>
            <person name="Lee Y."/>
            <person name="Jeon C.O."/>
        </authorList>
    </citation>
    <scope>NUCLEOTIDE SEQUENCE [LARGE SCALE GENOMIC DNA]</scope>
    <source>
        <strain evidence="9">HR-U</strain>
    </source>
</reference>
<dbReference type="PANTHER" id="PTHR30026">
    <property type="entry name" value="OUTER MEMBRANE PROTEIN TOLC"/>
    <property type="match status" value="1"/>
</dbReference>
<evidence type="ECO:0000256" key="3">
    <source>
        <dbReference type="ARBA" id="ARBA00022448"/>
    </source>
</evidence>
<dbReference type="GO" id="GO:0009279">
    <property type="term" value="C:cell outer membrane"/>
    <property type="evidence" value="ECO:0007669"/>
    <property type="project" value="UniProtKB-SubCell"/>
</dbReference>
<organism evidence="8 9">
    <name type="scientific">Siphonobacter curvatus</name>
    <dbReference type="NCBI Taxonomy" id="2094562"/>
    <lineage>
        <taxon>Bacteria</taxon>
        <taxon>Pseudomonadati</taxon>
        <taxon>Bacteroidota</taxon>
        <taxon>Cytophagia</taxon>
        <taxon>Cytophagales</taxon>
        <taxon>Cytophagaceae</taxon>
        <taxon>Siphonobacter</taxon>
    </lineage>
</organism>